<dbReference type="PROSITE" id="PS51225">
    <property type="entry name" value="MARVEL"/>
    <property type="match status" value="1"/>
</dbReference>
<comment type="caution">
    <text evidence="8">The sequence shown here is derived from an EMBL/GenBank/DDBJ whole genome shotgun (WGS) entry which is preliminary data.</text>
</comment>
<dbReference type="OrthoDB" id="8867927at2759"/>
<dbReference type="PANTHER" id="PTHR23288">
    <property type="entry name" value="OCCLUDIN AND RNA POLYMERASE II ELONGATION FACTOR ELL"/>
    <property type="match status" value="1"/>
</dbReference>
<accession>A0A8T2PQX0</accession>
<keyword evidence="3 6" id="KW-1133">Transmembrane helix</keyword>
<evidence type="ECO:0000313" key="8">
    <source>
        <dbReference type="EMBL" id="KAG9353777.1"/>
    </source>
</evidence>
<evidence type="ECO:0000313" key="9">
    <source>
        <dbReference type="Proteomes" id="UP000824540"/>
    </source>
</evidence>
<keyword evidence="2 5" id="KW-0812">Transmembrane</keyword>
<feature type="domain" description="MARVEL" evidence="7">
    <location>
        <begin position="50"/>
        <end position="243"/>
    </location>
</feature>
<dbReference type="AlphaFoldDB" id="A0A8T2PQX0"/>
<dbReference type="InterPro" id="IPR031176">
    <property type="entry name" value="ELL/occludin"/>
</dbReference>
<keyword evidence="9" id="KW-1185">Reference proteome</keyword>
<feature type="transmembrane region" description="Helical" evidence="6">
    <location>
        <begin position="57"/>
        <end position="79"/>
    </location>
</feature>
<evidence type="ECO:0000256" key="2">
    <source>
        <dbReference type="ARBA" id="ARBA00022692"/>
    </source>
</evidence>
<evidence type="ECO:0000256" key="6">
    <source>
        <dbReference type="SAM" id="Phobius"/>
    </source>
</evidence>
<dbReference type="GO" id="GO:0070830">
    <property type="term" value="P:bicellular tight junction assembly"/>
    <property type="evidence" value="ECO:0007669"/>
    <property type="project" value="TreeGrafter"/>
</dbReference>
<feature type="transmembrane region" description="Helical" evidence="6">
    <location>
        <begin position="114"/>
        <end position="133"/>
    </location>
</feature>
<evidence type="ECO:0000256" key="1">
    <source>
        <dbReference type="ARBA" id="ARBA00004141"/>
    </source>
</evidence>
<comment type="subcellular location">
    <subcellularLocation>
        <location evidence="1">Membrane</location>
        <topology evidence="1">Multi-pass membrane protein</topology>
    </subcellularLocation>
</comment>
<name>A0A8T2PQX0_9TELE</name>
<organism evidence="8 9">
    <name type="scientific">Albula glossodonta</name>
    <name type="common">roundjaw bonefish</name>
    <dbReference type="NCBI Taxonomy" id="121402"/>
    <lineage>
        <taxon>Eukaryota</taxon>
        <taxon>Metazoa</taxon>
        <taxon>Chordata</taxon>
        <taxon>Craniata</taxon>
        <taxon>Vertebrata</taxon>
        <taxon>Euteleostomi</taxon>
        <taxon>Actinopterygii</taxon>
        <taxon>Neopterygii</taxon>
        <taxon>Teleostei</taxon>
        <taxon>Albuliformes</taxon>
        <taxon>Albulidae</taxon>
        <taxon>Albula</taxon>
    </lineage>
</organism>
<dbReference type="GO" id="GO:0016324">
    <property type="term" value="C:apical plasma membrane"/>
    <property type="evidence" value="ECO:0007669"/>
    <property type="project" value="TreeGrafter"/>
</dbReference>
<feature type="transmembrane region" description="Helical" evidence="6">
    <location>
        <begin position="218"/>
        <end position="239"/>
    </location>
</feature>
<dbReference type="PANTHER" id="PTHR23288:SF4">
    <property type="entry name" value="OCCLUDIN"/>
    <property type="match status" value="1"/>
</dbReference>
<proteinExistence type="predicted"/>
<keyword evidence="4 5" id="KW-0472">Membrane</keyword>
<evidence type="ECO:0000256" key="4">
    <source>
        <dbReference type="ARBA" id="ARBA00023136"/>
    </source>
</evidence>
<protein>
    <recommendedName>
        <fullName evidence="7">MARVEL domain-containing protein</fullName>
    </recommendedName>
</protein>
<evidence type="ECO:0000259" key="7">
    <source>
        <dbReference type="PROSITE" id="PS51225"/>
    </source>
</evidence>
<dbReference type="EMBL" id="JAFBMS010000003">
    <property type="protein sequence ID" value="KAG9353777.1"/>
    <property type="molecule type" value="Genomic_DNA"/>
</dbReference>
<dbReference type="GO" id="GO:0031410">
    <property type="term" value="C:cytoplasmic vesicle"/>
    <property type="evidence" value="ECO:0007669"/>
    <property type="project" value="TreeGrafter"/>
</dbReference>
<evidence type="ECO:0000256" key="3">
    <source>
        <dbReference type="ARBA" id="ARBA00022989"/>
    </source>
</evidence>
<dbReference type="Pfam" id="PF01284">
    <property type="entry name" value="MARVEL"/>
    <property type="match status" value="1"/>
</dbReference>
<reference evidence="8" key="1">
    <citation type="thesis" date="2021" institute="BYU ScholarsArchive" country="Provo, UT, USA">
        <title>Applications of and Algorithms for Genome Assembly and Genomic Analyses with an Emphasis on Marine Teleosts.</title>
        <authorList>
            <person name="Pickett B.D."/>
        </authorList>
    </citation>
    <scope>NUCLEOTIDE SEQUENCE</scope>
    <source>
        <strain evidence="8">HI-2016</strain>
    </source>
</reference>
<dbReference type="GO" id="GO:0005923">
    <property type="term" value="C:bicellular tight junction"/>
    <property type="evidence" value="ECO:0007669"/>
    <property type="project" value="TreeGrafter"/>
</dbReference>
<feature type="transmembrane region" description="Helical" evidence="6">
    <location>
        <begin position="145"/>
        <end position="170"/>
    </location>
</feature>
<dbReference type="InterPro" id="IPR008253">
    <property type="entry name" value="Marvel"/>
</dbReference>
<dbReference type="Proteomes" id="UP000824540">
    <property type="component" value="Unassembled WGS sequence"/>
</dbReference>
<gene>
    <name evidence="8" type="ORF">JZ751_011900</name>
</gene>
<sequence length="271" mass="29858">MSSKLNGSPPPYADNGFHGSRELYDADVPAQPACSYYPDDKFLHFYRWTSPPGVIKIISVILIVLCVAIFACVASTLAWDTQMRLSSIGGMANEAGNVNGYGNKYNDPRKGKDFMIAMAAICFIAVMVIFILVVSQQSTSHSQWFYLAVIIICTILAFLMLIATIVYLVAVNPMAQSSGSVAYTQIQGLCAQYQTTQPPGDLNELGLYHYCVVEPQEAIAIVFGFLVTLGLIIMLIFAVKTRQKIGSYGKENILWQRVKMVEEVQPNGVEE</sequence>
<evidence type="ECO:0000256" key="5">
    <source>
        <dbReference type="PROSITE-ProRule" id="PRU00581"/>
    </source>
</evidence>